<accession>W9XJ13</accession>
<dbReference type="AlphaFoldDB" id="W9XJ13"/>
<gene>
    <name evidence="1" type="ORF">A1O1_08647</name>
</gene>
<keyword evidence="2" id="KW-1185">Reference proteome</keyword>
<sequence length="112" mass="12612">MAYKDPVIIPNIEFSQPKEKVLEQVRKAGSEHGFTQKDFFDAYSADPDKFSMCRAHHYPPARVSPAPKQKDVGAQADFGARHEIHQKYLPITLENHLKVRFAQSYGAAGTVI</sequence>
<name>W9XJ13_9EURO</name>
<comment type="caution">
    <text evidence="1">The sequence shown here is derived from an EMBL/GenBank/DDBJ whole genome shotgun (WGS) entry which is preliminary data.</text>
</comment>
<dbReference type="Proteomes" id="UP000019484">
    <property type="component" value="Unassembled WGS sequence"/>
</dbReference>
<dbReference type="GeneID" id="19163495"/>
<protein>
    <submittedName>
        <fullName evidence="1">Uncharacterized protein</fullName>
    </submittedName>
</protein>
<dbReference type="EMBL" id="AMWN01000008">
    <property type="protein sequence ID" value="EXJ80502.1"/>
    <property type="molecule type" value="Genomic_DNA"/>
</dbReference>
<dbReference type="RefSeq" id="XP_007727696.1">
    <property type="nucleotide sequence ID" value="XM_007729506.1"/>
</dbReference>
<evidence type="ECO:0000313" key="2">
    <source>
        <dbReference type="Proteomes" id="UP000019484"/>
    </source>
</evidence>
<organism evidence="1 2">
    <name type="scientific">Capronia coronata CBS 617.96</name>
    <dbReference type="NCBI Taxonomy" id="1182541"/>
    <lineage>
        <taxon>Eukaryota</taxon>
        <taxon>Fungi</taxon>
        <taxon>Dikarya</taxon>
        <taxon>Ascomycota</taxon>
        <taxon>Pezizomycotina</taxon>
        <taxon>Eurotiomycetes</taxon>
        <taxon>Chaetothyriomycetidae</taxon>
        <taxon>Chaetothyriales</taxon>
        <taxon>Herpotrichiellaceae</taxon>
        <taxon>Capronia</taxon>
    </lineage>
</organism>
<dbReference type="HOGENOM" id="CLU_2145557_0_0_1"/>
<proteinExistence type="predicted"/>
<reference evidence="1 2" key="1">
    <citation type="submission" date="2013-03" db="EMBL/GenBank/DDBJ databases">
        <title>The Genome Sequence of Capronia coronata CBS 617.96.</title>
        <authorList>
            <consortium name="The Broad Institute Genomics Platform"/>
            <person name="Cuomo C."/>
            <person name="de Hoog S."/>
            <person name="Gorbushina A."/>
            <person name="Walker B."/>
            <person name="Young S.K."/>
            <person name="Zeng Q."/>
            <person name="Gargeya S."/>
            <person name="Fitzgerald M."/>
            <person name="Haas B."/>
            <person name="Abouelleil A."/>
            <person name="Allen A.W."/>
            <person name="Alvarado L."/>
            <person name="Arachchi H.M."/>
            <person name="Berlin A.M."/>
            <person name="Chapman S.B."/>
            <person name="Gainer-Dewar J."/>
            <person name="Goldberg J."/>
            <person name="Griggs A."/>
            <person name="Gujja S."/>
            <person name="Hansen M."/>
            <person name="Howarth C."/>
            <person name="Imamovic A."/>
            <person name="Ireland A."/>
            <person name="Larimer J."/>
            <person name="McCowan C."/>
            <person name="Murphy C."/>
            <person name="Pearson M."/>
            <person name="Poon T.W."/>
            <person name="Priest M."/>
            <person name="Roberts A."/>
            <person name="Saif S."/>
            <person name="Shea T."/>
            <person name="Sisk P."/>
            <person name="Sykes S."/>
            <person name="Wortman J."/>
            <person name="Nusbaum C."/>
            <person name="Birren B."/>
        </authorList>
    </citation>
    <scope>NUCLEOTIDE SEQUENCE [LARGE SCALE GENOMIC DNA]</scope>
    <source>
        <strain evidence="1 2">CBS 617.96</strain>
    </source>
</reference>
<evidence type="ECO:0000313" key="1">
    <source>
        <dbReference type="EMBL" id="EXJ80502.1"/>
    </source>
</evidence>